<feature type="binding site" description="axial binding residue" evidence="18">
    <location>
        <position position="634"/>
    </location>
    <ligand>
        <name>heme b</name>
        <dbReference type="ChEBI" id="CHEBI:60344"/>
    </ligand>
    <ligandPart>
        <name>Fe</name>
        <dbReference type="ChEBI" id="CHEBI:18248"/>
    </ligandPart>
</feature>
<keyword evidence="8 18" id="KW-0479">Metal-binding</keyword>
<evidence type="ECO:0000256" key="15">
    <source>
        <dbReference type="ARBA" id="ARBA00023324"/>
    </source>
</evidence>
<keyword evidence="12 20" id="KW-1015">Disulfide bond</keyword>
<dbReference type="PROSITE" id="PS00435">
    <property type="entry name" value="PEROXIDASE_1"/>
    <property type="match status" value="1"/>
</dbReference>
<evidence type="ECO:0000256" key="9">
    <source>
        <dbReference type="ARBA" id="ARBA00022837"/>
    </source>
</evidence>
<dbReference type="Gene3D" id="1.10.520.10">
    <property type="match status" value="2"/>
</dbReference>
<evidence type="ECO:0000256" key="19">
    <source>
        <dbReference type="PIRSR" id="PIRSR600823-4"/>
    </source>
</evidence>
<dbReference type="Pfam" id="PF00141">
    <property type="entry name" value="peroxidase"/>
    <property type="match status" value="2"/>
</dbReference>
<feature type="signal peptide" evidence="22">
    <location>
        <begin position="1"/>
        <end position="23"/>
    </location>
</feature>
<dbReference type="PRINTS" id="PR00461">
    <property type="entry name" value="PLPEROXIDASE"/>
</dbReference>
<feature type="binding site" evidence="18">
    <location>
        <position position="683"/>
    </location>
    <ligand>
        <name>Ca(2+)</name>
        <dbReference type="ChEBI" id="CHEBI:29108"/>
        <label>2</label>
    </ligand>
</feature>
<evidence type="ECO:0000256" key="17">
    <source>
        <dbReference type="PIRSR" id="PIRSR600823-2"/>
    </source>
</evidence>
<feature type="site" description="Transition state stabilizer" evidence="19">
    <location>
        <position position="508"/>
    </location>
</feature>
<keyword evidence="22" id="KW-0732">Signal</keyword>
<evidence type="ECO:0000256" key="5">
    <source>
        <dbReference type="ARBA" id="ARBA00022525"/>
    </source>
</evidence>
<feature type="domain" description="Plant heme peroxidase family profile" evidence="23">
    <location>
        <begin position="469"/>
        <end position="728"/>
    </location>
</feature>
<dbReference type="OrthoDB" id="2113341at2759"/>
<keyword evidence="11 18" id="KW-0408">Iron</keyword>
<evidence type="ECO:0000256" key="4">
    <source>
        <dbReference type="ARBA" id="ARBA00012313"/>
    </source>
</evidence>
<feature type="binding site" evidence="18">
    <location>
        <position position="516"/>
    </location>
    <ligand>
        <name>Ca(2+)</name>
        <dbReference type="ChEBI" id="CHEBI:29108"/>
        <label>1</label>
    </ligand>
</feature>
<feature type="binding site" evidence="18">
    <location>
        <position position="680"/>
    </location>
    <ligand>
        <name>Ca(2+)</name>
        <dbReference type="ChEBI" id="CHEBI:29108"/>
        <label>2</label>
    </ligand>
</feature>
<feature type="compositionally biased region" description="Polar residues" evidence="21">
    <location>
        <begin position="378"/>
        <end position="392"/>
    </location>
</feature>
<keyword evidence="9 18" id="KW-0106">Calcium</keyword>
<keyword evidence="13" id="KW-0325">Glycoprotein</keyword>
<evidence type="ECO:0000256" key="10">
    <source>
        <dbReference type="ARBA" id="ARBA00023002"/>
    </source>
</evidence>
<feature type="binding site" evidence="17">
    <location>
        <position position="604"/>
    </location>
    <ligand>
        <name>substrate</name>
    </ligand>
</feature>
<dbReference type="GO" id="GO:0020037">
    <property type="term" value="F:heme binding"/>
    <property type="evidence" value="ECO:0007669"/>
    <property type="project" value="InterPro"/>
</dbReference>
<sequence>MAAIAKLAALTIALLAFIGPAACQSSSSILCLDGWVRPIPILGAGLRVGYYTSCPNAEDIVRKVVKTPSTKNLAWALDSFASSSMTASGSSAPSEMLGPPNKESLRGFNVINDAKAALEAACPNVVSCADIVAFAARDASFFLSNGRISFSIPSGRLDGRVSLANETTGPLPGPFSDLETLKNRFAAKGLDTNDMVTLSGAHTVGHARCDFVVVSNAGRRPGMNATLAGELSRKCGGGGGDVTVNLDYKTPDVLDGQYYQNVKDGDVVLDSDAALSSTETAALVDTYAAAAAAAAGVGSGWEMAFAAAMVKTRPGADAEIRKNARVPHRAYNNNPVRYSSLIELRCNVRRRKSRPGTDMPATTCATAFSPSRPAAINGAQSTGAEHTRSSITRPPVARNISTQDRYGGHNKLGALVTLLGLLGSVACQAGYSISYPAPSQSSTPSDSNSYPLKKRPNPSKPIPSPSSCSLIRVVHKKESYCPGAEAIVRKVVEKAIGFKRGIGAGLIRLFFHDCFVQNTTGSSEETEMFGLPNINSLRGFDVIDEAKAELERSCPRKVSCADIVAFAARDAARNLSNGAIDFAMPAGRLDGRVSLKDEAEKNLPGPFDELDDLKKGFSDQGLDEHDLVVLSGAHSIGRARCRFFENRLPRPNPSDMEPGLAGRLNATCTEEGDDFHVAQDPETPVVLDSQYYRNVRTGGVLFTSDDALNSTDATRKLVKSFAESTSFE</sequence>
<evidence type="ECO:0000256" key="16">
    <source>
        <dbReference type="PIRSR" id="PIRSR600823-1"/>
    </source>
</evidence>
<evidence type="ECO:0000256" key="20">
    <source>
        <dbReference type="PIRSR" id="PIRSR600823-5"/>
    </source>
</evidence>
<feature type="binding site" evidence="18">
    <location>
        <position position="513"/>
    </location>
    <ligand>
        <name>Ca(2+)</name>
        <dbReference type="ChEBI" id="CHEBI:29108"/>
        <label>1</label>
    </ligand>
</feature>
<dbReference type="GO" id="GO:0006979">
    <property type="term" value="P:response to oxidative stress"/>
    <property type="evidence" value="ECO:0007669"/>
    <property type="project" value="InterPro"/>
</dbReference>
<dbReference type="GO" id="GO:0005576">
    <property type="term" value="C:extracellular region"/>
    <property type="evidence" value="ECO:0007669"/>
    <property type="project" value="UniProtKB-SubCell"/>
</dbReference>
<feature type="binding site" evidence="18">
    <location>
        <position position="527"/>
    </location>
    <ligand>
        <name>Ca(2+)</name>
        <dbReference type="ChEBI" id="CHEBI:29108"/>
        <label>1</label>
    </ligand>
</feature>
<dbReference type="InterPro" id="IPR010255">
    <property type="entry name" value="Haem_peroxidase_sf"/>
</dbReference>
<dbReference type="PROSITE" id="PS50873">
    <property type="entry name" value="PEROXIDASE_4"/>
    <property type="match status" value="2"/>
</dbReference>
<dbReference type="Gene3D" id="1.10.420.10">
    <property type="entry name" value="Peroxidase, domain 2"/>
    <property type="match status" value="2"/>
</dbReference>
<evidence type="ECO:0000256" key="18">
    <source>
        <dbReference type="PIRSR" id="PIRSR600823-3"/>
    </source>
</evidence>
<dbReference type="PANTHER" id="PTHR31235">
    <property type="entry name" value="PEROXIDASE 25-RELATED"/>
    <property type="match status" value="1"/>
</dbReference>
<comment type="caution">
    <text evidence="24">The sequence shown here is derived from an EMBL/GenBank/DDBJ whole genome shotgun (WGS) entry which is preliminary data.</text>
</comment>
<keyword evidence="15" id="KW-0376">Hydrogen peroxide</keyword>
<evidence type="ECO:0000256" key="3">
    <source>
        <dbReference type="ARBA" id="ARBA00006873"/>
    </source>
</evidence>
<evidence type="ECO:0000256" key="21">
    <source>
        <dbReference type="SAM" id="MobiDB-lite"/>
    </source>
</evidence>
<evidence type="ECO:0000256" key="8">
    <source>
        <dbReference type="ARBA" id="ARBA00022723"/>
    </source>
</evidence>
<feature type="disulfide bond" evidence="20">
    <location>
        <begin position="641"/>
        <end position="668"/>
    </location>
</feature>
<comment type="cofactor">
    <cofactor evidence="18">
        <name>heme b</name>
        <dbReference type="ChEBI" id="CHEBI:60344"/>
    </cofactor>
    <text evidence="18">Binds 1 heme b (iron(II)-protoporphyrin IX) group per subunit.</text>
</comment>
<evidence type="ECO:0000313" key="24">
    <source>
        <dbReference type="EMBL" id="KAF8679147.1"/>
    </source>
</evidence>
<keyword evidence="7" id="KW-0349">Heme</keyword>
<evidence type="ECO:0000256" key="22">
    <source>
        <dbReference type="SAM" id="SignalP"/>
    </source>
</evidence>
<comment type="subcellular location">
    <subcellularLocation>
        <location evidence="2">Secreted</location>
    </subcellularLocation>
</comment>
<dbReference type="InterPro" id="IPR002016">
    <property type="entry name" value="Haem_peroxidase"/>
</dbReference>
<dbReference type="InterPro" id="IPR019794">
    <property type="entry name" value="Peroxidases_AS"/>
</dbReference>
<feature type="disulfide bond" evidence="20">
    <location>
        <begin position="481"/>
        <end position="554"/>
    </location>
</feature>
<dbReference type="PROSITE" id="PS00436">
    <property type="entry name" value="PEROXIDASE_2"/>
    <property type="match status" value="1"/>
</dbReference>
<evidence type="ECO:0000259" key="23">
    <source>
        <dbReference type="PROSITE" id="PS50873"/>
    </source>
</evidence>
<dbReference type="GO" id="GO:0140825">
    <property type="term" value="F:lactoperoxidase activity"/>
    <property type="evidence" value="ECO:0007669"/>
    <property type="project" value="UniProtKB-EC"/>
</dbReference>
<evidence type="ECO:0000256" key="7">
    <source>
        <dbReference type="ARBA" id="ARBA00022617"/>
    </source>
</evidence>
<feature type="active site" description="Proton acceptor" evidence="16">
    <location>
        <position position="512"/>
    </location>
</feature>
<comment type="similarity">
    <text evidence="3">Belongs to the peroxidase family. Ascorbate peroxidase subfamily.</text>
</comment>
<feature type="compositionally biased region" description="Low complexity" evidence="21">
    <location>
        <begin position="436"/>
        <end position="451"/>
    </location>
</feature>
<protein>
    <recommendedName>
        <fullName evidence="4">peroxidase</fullName>
        <ecNumber evidence="4">1.11.1.7</ecNumber>
    </recommendedName>
</protein>
<proteinExistence type="inferred from homology"/>
<gene>
    <name evidence="24" type="ORF">HU200_045913</name>
</gene>
<feature type="binding site" evidence="18">
    <location>
        <position position="522"/>
    </location>
    <ligand>
        <name>Ca(2+)</name>
        <dbReference type="ChEBI" id="CHEBI:29108"/>
        <label>1</label>
    </ligand>
</feature>
<feature type="binding site" evidence="18">
    <location>
        <position position="688"/>
    </location>
    <ligand>
        <name>Ca(2+)</name>
        <dbReference type="ChEBI" id="CHEBI:29108"/>
        <label>2</label>
    </ligand>
</feature>
<evidence type="ECO:0000256" key="12">
    <source>
        <dbReference type="ARBA" id="ARBA00023157"/>
    </source>
</evidence>
<dbReference type="AlphaFoldDB" id="A0A835BAA4"/>
<evidence type="ECO:0000313" key="25">
    <source>
        <dbReference type="Proteomes" id="UP000636709"/>
    </source>
</evidence>
<comment type="catalytic activity">
    <reaction evidence="1">
        <text>2 a phenolic donor + H2O2 = 2 a phenolic radical donor + 2 H2O</text>
        <dbReference type="Rhea" id="RHEA:56136"/>
        <dbReference type="ChEBI" id="CHEBI:15377"/>
        <dbReference type="ChEBI" id="CHEBI:16240"/>
        <dbReference type="ChEBI" id="CHEBI:139520"/>
        <dbReference type="ChEBI" id="CHEBI:139521"/>
        <dbReference type="EC" id="1.11.1.7"/>
    </reaction>
</comment>
<feature type="region of interest" description="Disordered" evidence="21">
    <location>
        <begin position="436"/>
        <end position="466"/>
    </location>
</feature>
<keyword evidence="10" id="KW-0560">Oxidoreductase</keyword>
<reference evidence="24" key="1">
    <citation type="submission" date="2020-07" db="EMBL/GenBank/DDBJ databases">
        <title>Genome sequence and genetic diversity analysis of an under-domesticated orphan crop, white fonio (Digitaria exilis).</title>
        <authorList>
            <person name="Bennetzen J.L."/>
            <person name="Chen S."/>
            <person name="Ma X."/>
            <person name="Wang X."/>
            <person name="Yssel A.E.J."/>
            <person name="Chaluvadi S.R."/>
            <person name="Johnson M."/>
            <person name="Gangashetty P."/>
            <person name="Hamidou F."/>
            <person name="Sanogo M.D."/>
            <person name="Zwaenepoel A."/>
            <person name="Wallace J."/>
            <person name="Van De Peer Y."/>
            <person name="Van Deynze A."/>
        </authorList>
    </citation>
    <scope>NUCLEOTIDE SEQUENCE</scope>
    <source>
        <tissue evidence="24">Leaves</tissue>
    </source>
</reference>
<keyword evidence="25" id="KW-1185">Reference proteome</keyword>
<comment type="cofactor">
    <cofactor evidence="18">
        <name>Ca(2+)</name>
        <dbReference type="ChEBI" id="CHEBI:29108"/>
    </cofactor>
    <text evidence="18">Binds 2 calcium ions per subunit.</text>
</comment>
<keyword evidence="14" id="KW-0873">Pyrrolidone carboxylic acid</keyword>
<feature type="chain" id="PRO_5032727820" description="peroxidase" evidence="22">
    <location>
        <begin position="24"/>
        <end position="728"/>
    </location>
</feature>
<dbReference type="SUPFAM" id="SSF48113">
    <property type="entry name" value="Heme-dependent peroxidases"/>
    <property type="match status" value="2"/>
</dbReference>
<dbReference type="EMBL" id="JACEFO010002125">
    <property type="protein sequence ID" value="KAF8679147.1"/>
    <property type="molecule type" value="Genomic_DNA"/>
</dbReference>
<dbReference type="GO" id="GO:0046872">
    <property type="term" value="F:metal ion binding"/>
    <property type="evidence" value="ECO:0007669"/>
    <property type="project" value="UniProtKB-KW"/>
</dbReference>
<evidence type="ECO:0000256" key="11">
    <source>
        <dbReference type="ARBA" id="ARBA00023004"/>
    </source>
</evidence>
<feature type="region of interest" description="Disordered" evidence="21">
    <location>
        <begin position="352"/>
        <end position="404"/>
    </location>
</feature>
<dbReference type="FunFam" id="1.10.420.10:FF:000001">
    <property type="entry name" value="Peroxidase"/>
    <property type="match status" value="1"/>
</dbReference>
<dbReference type="PRINTS" id="PR00458">
    <property type="entry name" value="PEROXIDASE"/>
</dbReference>
<organism evidence="24 25">
    <name type="scientific">Digitaria exilis</name>
    <dbReference type="NCBI Taxonomy" id="1010633"/>
    <lineage>
        <taxon>Eukaryota</taxon>
        <taxon>Viridiplantae</taxon>
        <taxon>Streptophyta</taxon>
        <taxon>Embryophyta</taxon>
        <taxon>Tracheophyta</taxon>
        <taxon>Spermatophyta</taxon>
        <taxon>Magnoliopsida</taxon>
        <taxon>Liliopsida</taxon>
        <taxon>Poales</taxon>
        <taxon>Poaceae</taxon>
        <taxon>PACMAD clade</taxon>
        <taxon>Panicoideae</taxon>
        <taxon>Panicodae</taxon>
        <taxon>Paniceae</taxon>
        <taxon>Anthephorinae</taxon>
        <taxon>Digitaria</taxon>
    </lineage>
</organism>
<name>A0A835BAA4_9POAL</name>
<dbReference type="InterPro" id="IPR000823">
    <property type="entry name" value="Peroxidase_pln"/>
</dbReference>
<dbReference type="InterPro" id="IPR019793">
    <property type="entry name" value="Peroxidases_heam-ligand_BS"/>
</dbReference>
<dbReference type="EC" id="1.11.1.7" evidence="4"/>
<evidence type="ECO:0000256" key="14">
    <source>
        <dbReference type="ARBA" id="ARBA00023283"/>
    </source>
</evidence>
<keyword evidence="5" id="KW-0964">Secreted</keyword>
<dbReference type="FunFam" id="1.10.420.10:FF:000006">
    <property type="entry name" value="Peroxidase"/>
    <property type="match status" value="1"/>
</dbReference>
<evidence type="ECO:0000256" key="1">
    <source>
        <dbReference type="ARBA" id="ARBA00000189"/>
    </source>
</evidence>
<dbReference type="Proteomes" id="UP000636709">
    <property type="component" value="Unassembled WGS sequence"/>
</dbReference>
<evidence type="ECO:0000256" key="2">
    <source>
        <dbReference type="ARBA" id="ARBA00004613"/>
    </source>
</evidence>
<evidence type="ECO:0000256" key="6">
    <source>
        <dbReference type="ARBA" id="ARBA00022559"/>
    </source>
</evidence>
<accession>A0A835BAA4</accession>
<evidence type="ECO:0000256" key="13">
    <source>
        <dbReference type="ARBA" id="ARBA00023180"/>
    </source>
</evidence>
<keyword evidence="6" id="KW-0575">Peroxidase</keyword>
<feature type="domain" description="Plant heme peroxidase family profile" evidence="23">
    <location>
        <begin position="45"/>
        <end position="328"/>
    </location>
</feature>
<dbReference type="GO" id="GO:0042744">
    <property type="term" value="P:hydrogen peroxide catabolic process"/>
    <property type="evidence" value="ECO:0007669"/>
    <property type="project" value="UniProtKB-KW"/>
</dbReference>